<evidence type="ECO:0008006" key="2">
    <source>
        <dbReference type="Google" id="ProtNLM"/>
    </source>
</evidence>
<accession>A0A381SXH2</accession>
<evidence type="ECO:0000313" key="1">
    <source>
        <dbReference type="EMBL" id="SVA07097.1"/>
    </source>
</evidence>
<dbReference type="EMBL" id="UINC01003525">
    <property type="protein sequence ID" value="SVA07097.1"/>
    <property type="molecule type" value="Genomic_DNA"/>
</dbReference>
<organism evidence="1">
    <name type="scientific">marine metagenome</name>
    <dbReference type="NCBI Taxonomy" id="408172"/>
    <lineage>
        <taxon>unclassified sequences</taxon>
        <taxon>metagenomes</taxon>
        <taxon>ecological metagenomes</taxon>
    </lineage>
</organism>
<sequence length="526" mass="60022">LKSQGYKNYPFDWSDHFGLITQNGSVMWNEDWTSGILFFDGTFTHYPKRFGSAISYDFAIARPGKFFKTQNTLDSSYVDSRIKYTQGDYFLDMLTLTANFSDGIRLITWNGFKKTYGGPYGQYILSTIKPIQQSYLLRYQTDRINLAIGHFITSSGIPDTSTNGSMSDRILNASIQVHGSVGNWDWQLHGSQYNQKYNIQHSSLSMPESNYLTRTRIQGKLIRKISGDKGIYAGFEGNIQGLSNSARFRSRDWGIVFTGLAWQNFTLAGGAVAISNEITPYFQTKYQNQNTQGGIVIEMNNKPKPVHILFWSAVEDSLAFENWQSLSFNTWKSIFQLTFHGKIFFTNAKEINQCQINSGLDRSINKAEPNIRGGEIGIRWSGFRNWVFSGSFRHVIEPSIITDGIGDWLDFRITGKEKIFKRNMKVSFTVGLTGWLNRDPAISFDPFVGIPLKVIDSAYRLGDRWILQAEVAAKVASLTVTWRMNNVFRSLQPILGIVPEEESWITTNYMMHNEQRQLGRLMEIVI</sequence>
<reference evidence="1" key="1">
    <citation type="submission" date="2018-05" db="EMBL/GenBank/DDBJ databases">
        <authorList>
            <person name="Lanie J.A."/>
            <person name="Ng W.-L."/>
            <person name="Kazmierczak K.M."/>
            <person name="Andrzejewski T.M."/>
            <person name="Davidsen T.M."/>
            <person name="Wayne K.J."/>
            <person name="Tettelin H."/>
            <person name="Glass J.I."/>
            <person name="Rusch D."/>
            <person name="Podicherti R."/>
            <person name="Tsui H.-C.T."/>
            <person name="Winkler M.E."/>
        </authorList>
    </citation>
    <scope>NUCLEOTIDE SEQUENCE</scope>
</reference>
<gene>
    <name evidence="1" type="ORF">METZ01_LOCUS59951</name>
</gene>
<proteinExistence type="predicted"/>
<protein>
    <recommendedName>
        <fullName evidence="2">TonB-dependent receptor-like beta-barrel domain-containing protein</fullName>
    </recommendedName>
</protein>
<dbReference type="AlphaFoldDB" id="A0A381SXH2"/>
<name>A0A381SXH2_9ZZZZ</name>
<feature type="non-terminal residue" evidence="1">
    <location>
        <position position="1"/>
    </location>
</feature>
<feature type="non-terminal residue" evidence="1">
    <location>
        <position position="526"/>
    </location>
</feature>